<sequence length="202" mass="21489">MDAEHLLAEIRAAAAPGPNPLVDAVAAGRAPLTAVAALAAEEQLIIPSDRRSFLILASRADDPEFFVSLARGEDLVLPLAGRLAAATGVDLRGYRPQAGCQGYAAYVAWLALNADPAEAGLALVANFAAWGEYCRALAAGLRANYGFADEACAFLDFFATPAPELEAQALRAVTGRPLTTARRYGRLLHEFETTFWHTLADY</sequence>
<dbReference type="Proteomes" id="UP001183629">
    <property type="component" value="Unassembled WGS sequence"/>
</dbReference>
<organism evidence="1 2">
    <name type="scientific">Catenuloplanes niger</name>
    <dbReference type="NCBI Taxonomy" id="587534"/>
    <lineage>
        <taxon>Bacteria</taxon>
        <taxon>Bacillati</taxon>
        <taxon>Actinomycetota</taxon>
        <taxon>Actinomycetes</taxon>
        <taxon>Micromonosporales</taxon>
        <taxon>Micromonosporaceae</taxon>
        <taxon>Catenuloplanes</taxon>
    </lineage>
</organism>
<evidence type="ECO:0000313" key="1">
    <source>
        <dbReference type="EMBL" id="MDR7326191.1"/>
    </source>
</evidence>
<name>A0AAE3ZUW5_9ACTN</name>
<dbReference type="Gene3D" id="1.20.910.10">
    <property type="entry name" value="Heme oxygenase-like"/>
    <property type="match status" value="1"/>
</dbReference>
<proteinExistence type="predicted"/>
<evidence type="ECO:0000313" key="2">
    <source>
        <dbReference type="Proteomes" id="UP001183629"/>
    </source>
</evidence>
<gene>
    <name evidence="1" type="ORF">J2S44_006441</name>
</gene>
<comment type="caution">
    <text evidence="1">The sequence shown here is derived from an EMBL/GenBank/DDBJ whole genome shotgun (WGS) entry which is preliminary data.</text>
</comment>
<dbReference type="RefSeq" id="WP_310421510.1">
    <property type="nucleotide sequence ID" value="NZ_JAVDYC010000001.1"/>
</dbReference>
<accession>A0AAE3ZUW5</accession>
<dbReference type="AlphaFoldDB" id="A0AAE3ZUW5"/>
<dbReference type="SUPFAM" id="SSF48613">
    <property type="entry name" value="Heme oxygenase-like"/>
    <property type="match status" value="1"/>
</dbReference>
<dbReference type="EMBL" id="JAVDYC010000001">
    <property type="protein sequence ID" value="MDR7326191.1"/>
    <property type="molecule type" value="Genomic_DNA"/>
</dbReference>
<reference evidence="1 2" key="1">
    <citation type="submission" date="2023-07" db="EMBL/GenBank/DDBJ databases">
        <title>Sequencing the genomes of 1000 actinobacteria strains.</title>
        <authorList>
            <person name="Klenk H.-P."/>
        </authorList>
    </citation>
    <scope>NUCLEOTIDE SEQUENCE [LARGE SCALE GENOMIC DNA]</scope>
    <source>
        <strain evidence="1 2">DSM 44711</strain>
    </source>
</reference>
<protein>
    <submittedName>
        <fullName evidence="1">Uncharacterized protein</fullName>
    </submittedName>
</protein>
<keyword evidence="2" id="KW-1185">Reference proteome</keyword>
<dbReference type="InterPro" id="IPR016084">
    <property type="entry name" value="Haem_Oase-like_multi-hlx"/>
</dbReference>